<name>A0ABD3NXX0_9STRA</name>
<gene>
    <name evidence="3" type="ORF">ACHAWO_004450</name>
</gene>
<dbReference type="AlphaFoldDB" id="A0ABD3NXX0"/>
<dbReference type="Gene3D" id="3.40.50.300">
    <property type="entry name" value="P-loop containing nucleotide triphosphate hydrolases"/>
    <property type="match status" value="1"/>
</dbReference>
<evidence type="ECO:0000313" key="4">
    <source>
        <dbReference type="Proteomes" id="UP001530400"/>
    </source>
</evidence>
<evidence type="ECO:0000313" key="3">
    <source>
        <dbReference type="EMBL" id="KAL3780804.1"/>
    </source>
</evidence>
<dbReference type="PANTHER" id="PTHR46411:SF3">
    <property type="entry name" value="AAA+ ATPASE DOMAIN-CONTAINING PROTEIN"/>
    <property type="match status" value="1"/>
</dbReference>
<keyword evidence="4" id="KW-1185">Reference proteome</keyword>
<dbReference type="InterPro" id="IPR003593">
    <property type="entry name" value="AAA+_ATPase"/>
</dbReference>
<accession>A0ABD3NXX0</accession>
<dbReference type="Pfam" id="PF00004">
    <property type="entry name" value="AAA"/>
    <property type="match status" value="1"/>
</dbReference>
<organism evidence="3 4">
    <name type="scientific">Cyclotella atomus</name>
    <dbReference type="NCBI Taxonomy" id="382360"/>
    <lineage>
        <taxon>Eukaryota</taxon>
        <taxon>Sar</taxon>
        <taxon>Stramenopiles</taxon>
        <taxon>Ochrophyta</taxon>
        <taxon>Bacillariophyta</taxon>
        <taxon>Coscinodiscophyceae</taxon>
        <taxon>Thalassiosirophycidae</taxon>
        <taxon>Stephanodiscales</taxon>
        <taxon>Stephanodiscaceae</taxon>
        <taxon>Cyclotella</taxon>
    </lineage>
</organism>
<dbReference type="PANTHER" id="PTHR46411">
    <property type="entry name" value="FAMILY ATPASE, PUTATIVE-RELATED"/>
    <property type="match status" value="1"/>
</dbReference>
<dbReference type="SUPFAM" id="SSF52540">
    <property type="entry name" value="P-loop containing nucleoside triphosphate hydrolases"/>
    <property type="match status" value="1"/>
</dbReference>
<evidence type="ECO:0000256" key="1">
    <source>
        <dbReference type="SAM" id="MobiDB-lite"/>
    </source>
</evidence>
<dbReference type="Proteomes" id="UP001530400">
    <property type="component" value="Unassembled WGS sequence"/>
</dbReference>
<dbReference type="InterPro" id="IPR027417">
    <property type="entry name" value="P-loop_NTPase"/>
</dbReference>
<sequence length="891" mass="97418">MPLPPPPKDLLAQIKAKKEGGAESGAPTQVPPADFLSQIKSKQKQAELSQNASLMAAIQSKQRAAAAAASTNAAGDAPRSSSANIITPKDVTPPEGSLFTYNNETSTFHFDLTSPNAISPQLAPDAYSNPAVDILVPLAPCVYRMTDYTYNKKEPIALDRCVNKLGVLRCLERECGVLNSLIWDRIHPSTKLDMPLSEDDTPIAMQSSALEEEELSKCRFMELLSSCGVYQPVLELILTQCHNASELVRKKMKNGHDNNPYLVPQIRVEGLTDFLQQIEELVPALAAARSEMEETQTVSFHPGLGELFLPGSKLICYPEGMEGTPLGVSVVQTWYDEELNRATNKVKRRFILVVEFLVSVGEELVFVAASEVIPEFHDGRNMNMNELSHRRLDLTKEDDADLMSRLQKRGAFYASVSTDNHYLEYHPNAFYPIIGGWGNNAVRPLSKSGRIMVDVKRGSLEGHIPVRGSSDGMSDTVKEAMKLFDQSKRTGVKVPFRTAILPDIRRALTKNVYDSSNQQSDSDKLWMSWPMLTGFSFTARVWGKILLSLPKPPSIGVKPPSLTDSPSRPSVAKLEIQRAALGGVGECGNVNYIRFHDKAFEQLVLAEDKKELIRAVARNAGGGNNFVFDNDDVDSDEEDEIGLDVVANKGAASIFLLSGPPGCGKTLTAEAVAELLKKPLYVVTAGDLGTTAAELEKSLGGVLDLCSTWDALVLIDEADIFLEARSSTEIQRNALVCVMLRLLEYYSGCLFLSSNRDAKSIDAAIASRITVMLNYPCLDFAGRSKVWKNLIELVPPIPLDNCGEPLAGIASNPRKLSKYRVNFTDADYDDLASQFSLNGRQIKNSIVLARALARERGVSLSIEILQRAVNAVAGDGATISQQTLSRIPSIV</sequence>
<proteinExistence type="predicted"/>
<reference evidence="3 4" key="1">
    <citation type="submission" date="2024-10" db="EMBL/GenBank/DDBJ databases">
        <title>Updated reference genomes for cyclostephanoid diatoms.</title>
        <authorList>
            <person name="Roberts W.R."/>
            <person name="Alverson A.J."/>
        </authorList>
    </citation>
    <scope>NUCLEOTIDE SEQUENCE [LARGE SCALE GENOMIC DNA]</scope>
    <source>
        <strain evidence="3 4">AJA010-31</strain>
    </source>
</reference>
<dbReference type="InterPro" id="IPR003959">
    <property type="entry name" value="ATPase_AAA_core"/>
</dbReference>
<comment type="caution">
    <text evidence="3">The sequence shown here is derived from an EMBL/GenBank/DDBJ whole genome shotgun (WGS) entry which is preliminary data.</text>
</comment>
<dbReference type="EMBL" id="JALLPJ020000874">
    <property type="protein sequence ID" value="KAL3780804.1"/>
    <property type="molecule type" value="Genomic_DNA"/>
</dbReference>
<dbReference type="SMART" id="SM00382">
    <property type="entry name" value="AAA"/>
    <property type="match status" value="1"/>
</dbReference>
<feature type="region of interest" description="Disordered" evidence="1">
    <location>
        <begin position="69"/>
        <end position="89"/>
    </location>
</feature>
<protein>
    <recommendedName>
        <fullName evidence="2">AAA+ ATPase domain-containing protein</fullName>
    </recommendedName>
</protein>
<evidence type="ECO:0000259" key="2">
    <source>
        <dbReference type="SMART" id="SM00382"/>
    </source>
</evidence>
<feature type="domain" description="AAA+ ATPase" evidence="2">
    <location>
        <begin position="651"/>
        <end position="776"/>
    </location>
</feature>